<accession>A0A9P7G4W5</accession>
<organism evidence="2 3">
    <name type="scientific">Asterophora parasitica</name>
    <dbReference type="NCBI Taxonomy" id="117018"/>
    <lineage>
        <taxon>Eukaryota</taxon>
        <taxon>Fungi</taxon>
        <taxon>Dikarya</taxon>
        <taxon>Basidiomycota</taxon>
        <taxon>Agaricomycotina</taxon>
        <taxon>Agaricomycetes</taxon>
        <taxon>Agaricomycetidae</taxon>
        <taxon>Agaricales</taxon>
        <taxon>Tricholomatineae</taxon>
        <taxon>Lyophyllaceae</taxon>
        <taxon>Asterophora</taxon>
    </lineage>
</organism>
<evidence type="ECO:0000313" key="3">
    <source>
        <dbReference type="Proteomes" id="UP000775547"/>
    </source>
</evidence>
<gene>
    <name evidence="2" type="ORF">DXG03_001890</name>
</gene>
<dbReference type="Proteomes" id="UP000775547">
    <property type="component" value="Unassembled WGS sequence"/>
</dbReference>
<dbReference type="AlphaFoldDB" id="A0A9P7G4W5"/>
<evidence type="ECO:0000256" key="1">
    <source>
        <dbReference type="SAM" id="MobiDB-lite"/>
    </source>
</evidence>
<reference evidence="2" key="2">
    <citation type="submission" date="2021-10" db="EMBL/GenBank/DDBJ databases">
        <title>Phylogenomics reveals ancestral predisposition of the termite-cultivated fungus Termitomyces towards a domesticated lifestyle.</title>
        <authorList>
            <person name="Auxier B."/>
            <person name="Grum-Grzhimaylo A."/>
            <person name="Cardenas M.E."/>
            <person name="Lodge J.D."/>
            <person name="Laessoe T."/>
            <person name="Pedersen O."/>
            <person name="Smith M.E."/>
            <person name="Kuyper T.W."/>
            <person name="Franco-Molano E.A."/>
            <person name="Baroni T.J."/>
            <person name="Aanen D.K."/>
        </authorList>
    </citation>
    <scope>NUCLEOTIDE SEQUENCE</scope>
    <source>
        <strain evidence="2">AP01</strain>
        <tissue evidence="2">Mycelium</tissue>
    </source>
</reference>
<proteinExistence type="predicted"/>
<protein>
    <submittedName>
        <fullName evidence="2">Uncharacterized protein</fullName>
    </submittedName>
</protein>
<name>A0A9P7G4W5_9AGAR</name>
<reference evidence="2" key="1">
    <citation type="submission" date="2020-07" db="EMBL/GenBank/DDBJ databases">
        <authorList>
            <person name="Nieuwenhuis M."/>
            <person name="Van De Peppel L.J.J."/>
        </authorList>
    </citation>
    <scope>NUCLEOTIDE SEQUENCE</scope>
    <source>
        <strain evidence="2">AP01</strain>
        <tissue evidence="2">Mycelium</tissue>
    </source>
</reference>
<feature type="region of interest" description="Disordered" evidence="1">
    <location>
        <begin position="1"/>
        <end position="20"/>
    </location>
</feature>
<evidence type="ECO:0000313" key="2">
    <source>
        <dbReference type="EMBL" id="KAG5642919.1"/>
    </source>
</evidence>
<sequence>MTTDMSKQVPEDIPTPGRRGTTTTLEVIRTSFEENTAEKIQNNVSIIDLVSECHRYAYTRECVLHPDLGEDDHDSEDSSKVKGILNNWHTVNANIATGSSAVSPSTASHPTDTLPVMADGLLREHLPKPHMDRHDLVLKLQKWSGLFEDALLRMEVFLSSDHEDVPPPPLVGSSWDIVQ</sequence>
<dbReference type="EMBL" id="JABCKV010000147">
    <property type="protein sequence ID" value="KAG5642919.1"/>
    <property type="molecule type" value="Genomic_DNA"/>
</dbReference>
<keyword evidence="3" id="KW-1185">Reference proteome</keyword>
<comment type="caution">
    <text evidence="2">The sequence shown here is derived from an EMBL/GenBank/DDBJ whole genome shotgun (WGS) entry which is preliminary data.</text>
</comment>